<feature type="domain" description="Mycothiol-dependent maleylpyruvate isomerase metal-binding" evidence="1">
    <location>
        <begin position="9"/>
        <end position="129"/>
    </location>
</feature>
<dbReference type="Proteomes" id="UP000581206">
    <property type="component" value="Unassembled WGS sequence"/>
</dbReference>
<evidence type="ECO:0000313" key="2">
    <source>
        <dbReference type="EMBL" id="NKY21620.1"/>
    </source>
</evidence>
<sequence>MTDPRPLFEHAHAWFAGLIADLDGADLDAPTPCTEWPVRTVIAHVIGAARRPRVVALGGKPFDVPLIIEGIADDDLAARHREAVRETLDVWSDPAVLDRPVTAPWGTVPGRAALSVWVKEPLVHGWDVAVALGLPSEAPTAVAEAAVADMARFLPADRRGEGVPFGPPVPVPDTAGPTERLAAWLGHARP</sequence>
<dbReference type="InterPro" id="IPR024344">
    <property type="entry name" value="MDMPI_metal-binding"/>
</dbReference>
<dbReference type="AlphaFoldDB" id="A0A7X6KTQ2"/>
<accession>A0A7X6KTQ2</accession>
<keyword evidence="3" id="KW-1185">Reference proteome</keyword>
<reference evidence="2 3" key="1">
    <citation type="submission" date="2020-04" db="EMBL/GenBank/DDBJ databases">
        <title>MicrobeNet Type strains.</title>
        <authorList>
            <person name="Nicholson A.C."/>
        </authorList>
    </citation>
    <scope>NUCLEOTIDE SEQUENCE [LARGE SCALE GENOMIC DNA]</scope>
    <source>
        <strain evidence="2 3">ATCC BAA-788</strain>
    </source>
</reference>
<name>A0A7X6KTQ2_9CELL</name>
<dbReference type="NCBIfam" id="TIGR03083">
    <property type="entry name" value="maleylpyruvate isomerase family mycothiol-dependent enzyme"/>
    <property type="match status" value="1"/>
</dbReference>
<evidence type="ECO:0000313" key="3">
    <source>
        <dbReference type="Proteomes" id="UP000581206"/>
    </source>
</evidence>
<dbReference type="RefSeq" id="WP_168628689.1">
    <property type="nucleotide sequence ID" value="NZ_BONL01000009.1"/>
</dbReference>
<dbReference type="GO" id="GO:0046872">
    <property type="term" value="F:metal ion binding"/>
    <property type="evidence" value="ECO:0007669"/>
    <property type="project" value="InterPro"/>
</dbReference>
<proteinExistence type="predicted"/>
<dbReference type="InterPro" id="IPR017520">
    <property type="entry name" value="CHP03086"/>
</dbReference>
<evidence type="ECO:0000259" key="1">
    <source>
        <dbReference type="Pfam" id="PF11716"/>
    </source>
</evidence>
<protein>
    <submittedName>
        <fullName evidence="2">TIGR03086 family protein</fullName>
    </submittedName>
</protein>
<dbReference type="Pfam" id="PF11716">
    <property type="entry name" value="MDMPI_N"/>
    <property type="match status" value="1"/>
</dbReference>
<dbReference type="InterPro" id="IPR017517">
    <property type="entry name" value="Maleyloyr_isom"/>
</dbReference>
<comment type="caution">
    <text evidence="2">The sequence shown here is derived from an EMBL/GenBank/DDBJ whole genome shotgun (WGS) entry which is preliminary data.</text>
</comment>
<dbReference type="EMBL" id="JAAXOX010000001">
    <property type="protein sequence ID" value="NKY21620.1"/>
    <property type="molecule type" value="Genomic_DNA"/>
</dbReference>
<dbReference type="NCBIfam" id="TIGR03086">
    <property type="entry name" value="TIGR03086 family metal-binding protein"/>
    <property type="match status" value="1"/>
</dbReference>
<dbReference type="Gene3D" id="1.20.120.450">
    <property type="entry name" value="dinb family like domain"/>
    <property type="match status" value="1"/>
</dbReference>
<organism evidence="2 3">
    <name type="scientific">Cellulomonas denverensis</name>
    <dbReference type="NCBI Taxonomy" id="264297"/>
    <lineage>
        <taxon>Bacteria</taxon>
        <taxon>Bacillati</taxon>
        <taxon>Actinomycetota</taxon>
        <taxon>Actinomycetes</taxon>
        <taxon>Micrococcales</taxon>
        <taxon>Cellulomonadaceae</taxon>
        <taxon>Cellulomonas</taxon>
    </lineage>
</organism>
<gene>
    <name evidence="2" type="ORF">HGA03_02965</name>
</gene>
<dbReference type="SUPFAM" id="SSF109854">
    <property type="entry name" value="DinB/YfiT-like putative metalloenzymes"/>
    <property type="match status" value="1"/>
</dbReference>
<dbReference type="InterPro" id="IPR034660">
    <property type="entry name" value="DinB/YfiT-like"/>
</dbReference>